<evidence type="ECO:0000259" key="6">
    <source>
        <dbReference type="PROSITE" id="PS50090"/>
    </source>
</evidence>
<dbReference type="Pfam" id="PF00249">
    <property type="entry name" value="Myb_DNA-binding"/>
    <property type="match status" value="2"/>
</dbReference>
<feature type="domain" description="HTH myb-type" evidence="8">
    <location>
        <begin position="140"/>
        <end position="195"/>
    </location>
</feature>
<keyword evidence="1" id="KW-0805">Transcription regulation</keyword>
<dbReference type="Gene3D" id="1.10.10.60">
    <property type="entry name" value="Homeodomain-like"/>
    <property type="match status" value="2"/>
</dbReference>
<evidence type="ECO:0000313" key="9">
    <source>
        <dbReference type="EMBL" id="OHT11593.1"/>
    </source>
</evidence>
<evidence type="ECO:0000256" key="5">
    <source>
        <dbReference type="SAM" id="MobiDB-lite"/>
    </source>
</evidence>
<sequence length="264" mass="30217">MKSELSGPTILACTELVLSYYPTTLNAIVSSKISMGIMQFLNSQMEYSQLSTLSKSLTGTTEPIDKLQQIMSTSSDPIPTPDENDKKNQKKSRGWSQYEDQRLLKGIFTLGIDNWAAISKFVGNGRTRSQCSQRWFRGLDPKISKDNWALADEQKLLQLVNQFGEKSWTAIAQHMGNRSDVQCRYRYQQILRRNKNIGEYQAQKQIKMRQKIQTRIPQIEPVKNVPCPQLHPPEDSIPSLFDMDDSFSISFDTDHFDDSFSGDF</sequence>
<dbReference type="SMART" id="SM00717">
    <property type="entry name" value="SANT"/>
    <property type="match status" value="2"/>
</dbReference>
<dbReference type="PROSITE" id="PS51294">
    <property type="entry name" value="HTH_MYB"/>
    <property type="match status" value="2"/>
</dbReference>
<dbReference type="GO" id="GO:0019185">
    <property type="term" value="C:snRNA-activating protein complex"/>
    <property type="evidence" value="ECO:0007669"/>
    <property type="project" value="TreeGrafter"/>
</dbReference>
<dbReference type="GO" id="GO:0042796">
    <property type="term" value="P:snRNA transcription by RNA polymerase III"/>
    <property type="evidence" value="ECO:0007669"/>
    <property type="project" value="TreeGrafter"/>
</dbReference>
<keyword evidence="3" id="KW-0804">Transcription</keyword>
<dbReference type="OrthoDB" id="2143914at2759"/>
<dbReference type="InterPro" id="IPR001005">
    <property type="entry name" value="SANT/Myb"/>
</dbReference>
<gene>
    <name evidence="9" type="ORF">TRFO_18841</name>
</gene>
<evidence type="ECO:0000256" key="3">
    <source>
        <dbReference type="ARBA" id="ARBA00023163"/>
    </source>
</evidence>
<dbReference type="EMBL" id="MLAK01000583">
    <property type="protein sequence ID" value="OHT11593.1"/>
    <property type="molecule type" value="Genomic_DNA"/>
</dbReference>
<dbReference type="GO" id="GO:0000978">
    <property type="term" value="F:RNA polymerase II cis-regulatory region sequence-specific DNA binding"/>
    <property type="evidence" value="ECO:0007669"/>
    <property type="project" value="TreeGrafter"/>
</dbReference>
<feature type="domain" description="SANT" evidence="7">
    <location>
        <begin position="143"/>
        <end position="195"/>
    </location>
</feature>
<evidence type="ECO:0000259" key="7">
    <source>
        <dbReference type="PROSITE" id="PS51293"/>
    </source>
</evidence>
<name>A0A1J4KJW0_9EUKA</name>
<evidence type="ECO:0000256" key="4">
    <source>
        <dbReference type="ARBA" id="ARBA00023242"/>
    </source>
</evidence>
<feature type="domain" description="Myb-like" evidence="6">
    <location>
        <begin position="140"/>
        <end position="191"/>
    </location>
</feature>
<dbReference type="InterPro" id="IPR017884">
    <property type="entry name" value="SANT_dom"/>
</dbReference>
<feature type="domain" description="HTH myb-type" evidence="8">
    <location>
        <begin position="87"/>
        <end position="135"/>
    </location>
</feature>
<dbReference type="GO" id="GO:0001006">
    <property type="term" value="F:RNA polymerase III type 3 promoter sequence-specific DNA binding"/>
    <property type="evidence" value="ECO:0007669"/>
    <property type="project" value="TreeGrafter"/>
</dbReference>
<feature type="region of interest" description="Disordered" evidence="5">
    <location>
        <begin position="65"/>
        <end position="94"/>
    </location>
</feature>
<protein>
    <submittedName>
        <fullName evidence="9">Myb-like DNA-binding domain containing protein</fullName>
    </submittedName>
</protein>
<dbReference type="PROSITE" id="PS50090">
    <property type="entry name" value="MYB_LIKE"/>
    <property type="match status" value="2"/>
</dbReference>
<evidence type="ECO:0000256" key="1">
    <source>
        <dbReference type="ARBA" id="ARBA00023015"/>
    </source>
</evidence>
<dbReference type="RefSeq" id="XP_068364729.1">
    <property type="nucleotide sequence ID" value="XM_068500418.1"/>
</dbReference>
<dbReference type="PANTHER" id="PTHR46621">
    <property type="entry name" value="SNRNA-ACTIVATING PROTEIN COMPLEX SUBUNIT 4"/>
    <property type="match status" value="1"/>
</dbReference>
<reference evidence="9" key="1">
    <citation type="submission" date="2016-10" db="EMBL/GenBank/DDBJ databases">
        <authorList>
            <person name="Benchimol M."/>
            <person name="Almeida L.G."/>
            <person name="Vasconcelos A.T."/>
            <person name="Perreira-Neves A."/>
            <person name="Rosa I.A."/>
            <person name="Tasca T."/>
            <person name="Bogo M.R."/>
            <person name="de Souza W."/>
        </authorList>
    </citation>
    <scope>NUCLEOTIDE SEQUENCE [LARGE SCALE GENOMIC DNA]</scope>
    <source>
        <strain evidence="9">K</strain>
    </source>
</reference>
<keyword evidence="10" id="KW-1185">Reference proteome</keyword>
<keyword evidence="4" id="KW-0539">Nucleus</keyword>
<organism evidence="9 10">
    <name type="scientific">Tritrichomonas foetus</name>
    <dbReference type="NCBI Taxonomy" id="1144522"/>
    <lineage>
        <taxon>Eukaryota</taxon>
        <taxon>Metamonada</taxon>
        <taxon>Parabasalia</taxon>
        <taxon>Tritrichomonadida</taxon>
        <taxon>Tritrichomonadidae</taxon>
        <taxon>Tritrichomonas</taxon>
    </lineage>
</organism>
<dbReference type="GeneID" id="94835122"/>
<dbReference type="InterPro" id="IPR009057">
    <property type="entry name" value="Homeodomain-like_sf"/>
</dbReference>
<evidence type="ECO:0000259" key="8">
    <source>
        <dbReference type="PROSITE" id="PS51294"/>
    </source>
</evidence>
<proteinExistence type="predicted"/>
<dbReference type="SUPFAM" id="SSF46689">
    <property type="entry name" value="Homeodomain-like"/>
    <property type="match status" value="2"/>
</dbReference>
<feature type="domain" description="Myb-like" evidence="6">
    <location>
        <begin position="87"/>
        <end position="139"/>
    </location>
</feature>
<evidence type="ECO:0000256" key="2">
    <source>
        <dbReference type="ARBA" id="ARBA00023125"/>
    </source>
</evidence>
<comment type="caution">
    <text evidence="9">The sequence shown here is derived from an EMBL/GenBank/DDBJ whole genome shotgun (WGS) entry which is preliminary data.</text>
</comment>
<evidence type="ECO:0000313" key="10">
    <source>
        <dbReference type="Proteomes" id="UP000179807"/>
    </source>
</evidence>
<dbReference type="Proteomes" id="UP000179807">
    <property type="component" value="Unassembled WGS sequence"/>
</dbReference>
<accession>A0A1J4KJW0</accession>
<dbReference type="PANTHER" id="PTHR46621:SF1">
    <property type="entry name" value="SNRNA-ACTIVATING PROTEIN COMPLEX SUBUNIT 4"/>
    <property type="match status" value="1"/>
</dbReference>
<dbReference type="InterPro" id="IPR017930">
    <property type="entry name" value="Myb_dom"/>
</dbReference>
<dbReference type="InterPro" id="IPR051575">
    <property type="entry name" value="Myb-like_DNA-bd"/>
</dbReference>
<dbReference type="VEuPathDB" id="TrichDB:TRFO_18841"/>
<dbReference type="CDD" id="cd00167">
    <property type="entry name" value="SANT"/>
    <property type="match status" value="2"/>
</dbReference>
<keyword evidence="2" id="KW-0238">DNA-binding</keyword>
<dbReference type="GO" id="GO:0042795">
    <property type="term" value="P:snRNA transcription by RNA polymerase II"/>
    <property type="evidence" value="ECO:0007669"/>
    <property type="project" value="TreeGrafter"/>
</dbReference>
<dbReference type="AlphaFoldDB" id="A0A1J4KJW0"/>
<dbReference type="PROSITE" id="PS51293">
    <property type="entry name" value="SANT"/>
    <property type="match status" value="1"/>
</dbReference>